<gene>
    <name evidence="6" type="ORF">FC44_GL001374</name>
</gene>
<evidence type="ECO:0000256" key="2">
    <source>
        <dbReference type="ARBA" id="ARBA00022670"/>
    </source>
</evidence>
<name>A0ABR5PS07_9LACO</name>
<comment type="similarity">
    <text evidence="1">Belongs to the peptidase C40 family.</text>
</comment>
<evidence type="ECO:0000256" key="3">
    <source>
        <dbReference type="ARBA" id="ARBA00022801"/>
    </source>
</evidence>
<evidence type="ECO:0000256" key="4">
    <source>
        <dbReference type="ARBA" id="ARBA00022807"/>
    </source>
</evidence>
<dbReference type="EMBL" id="AZGN01000035">
    <property type="protein sequence ID" value="KRM32998.1"/>
    <property type="molecule type" value="Genomic_DNA"/>
</dbReference>
<protein>
    <recommendedName>
        <fullName evidence="5">NlpC/P60 domain-containing protein</fullName>
    </recommendedName>
</protein>
<keyword evidence="4" id="KW-0788">Thiol protease</keyword>
<keyword evidence="2" id="KW-0645">Protease</keyword>
<dbReference type="Proteomes" id="UP000051735">
    <property type="component" value="Unassembled WGS sequence"/>
</dbReference>
<evidence type="ECO:0000313" key="7">
    <source>
        <dbReference type="Proteomes" id="UP000051735"/>
    </source>
</evidence>
<proteinExistence type="inferred from homology"/>
<evidence type="ECO:0000313" key="6">
    <source>
        <dbReference type="EMBL" id="KRM32998.1"/>
    </source>
</evidence>
<dbReference type="InterPro" id="IPR038765">
    <property type="entry name" value="Papain-like_cys_pep_sf"/>
</dbReference>
<accession>A0ABR5PS07</accession>
<keyword evidence="7" id="KW-1185">Reference proteome</keyword>
<reference evidence="6 7" key="1">
    <citation type="journal article" date="2015" name="Genome Announc.">
        <title>Expanding the biotechnology potential of lactobacilli through comparative genomics of 213 strains and associated genera.</title>
        <authorList>
            <person name="Sun Z."/>
            <person name="Harris H.M."/>
            <person name="McCann A."/>
            <person name="Guo C."/>
            <person name="Argimon S."/>
            <person name="Zhang W."/>
            <person name="Yang X."/>
            <person name="Jeffery I.B."/>
            <person name="Cooney J.C."/>
            <person name="Kagawa T.F."/>
            <person name="Liu W."/>
            <person name="Song Y."/>
            <person name="Salvetti E."/>
            <person name="Wrobel A."/>
            <person name="Rasinkangas P."/>
            <person name="Parkhill J."/>
            <person name="Rea M.C."/>
            <person name="O'Sullivan O."/>
            <person name="Ritari J."/>
            <person name="Douillard F.P."/>
            <person name="Paul Ross R."/>
            <person name="Yang R."/>
            <person name="Briner A.E."/>
            <person name="Felis G.E."/>
            <person name="de Vos W.M."/>
            <person name="Barrangou R."/>
            <person name="Klaenhammer T.R."/>
            <person name="Caufield P.W."/>
            <person name="Cui Y."/>
            <person name="Zhang H."/>
            <person name="O'Toole P.W."/>
        </authorList>
    </citation>
    <scope>NUCLEOTIDE SEQUENCE [LARGE SCALE GENOMIC DNA]</scope>
    <source>
        <strain evidence="6 7">DSM 6629</strain>
    </source>
</reference>
<dbReference type="Gene3D" id="3.90.1720.10">
    <property type="entry name" value="endopeptidase domain like (from Nostoc punctiforme)"/>
    <property type="match status" value="1"/>
</dbReference>
<evidence type="ECO:0000259" key="5">
    <source>
        <dbReference type="Pfam" id="PF00877"/>
    </source>
</evidence>
<dbReference type="Pfam" id="PF00877">
    <property type="entry name" value="NLPC_P60"/>
    <property type="match status" value="1"/>
</dbReference>
<keyword evidence="3" id="KW-0378">Hydrolase</keyword>
<comment type="caution">
    <text evidence="6">The sequence shown here is derived from an EMBL/GenBank/DDBJ whole genome shotgun (WGS) entry which is preliminary data.</text>
</comment>
<organism evidence="6 7">
    <name type="scientific">Lactobacillus intestinalis DSM 6629</name>
    <dbReference type="NCBI Taxonomy" id="1423761"/>
    <lineage>
        <taxon>Bacteria</taxon>
        <taxon>Bacillati</taxon>
        <taxon>Bacillota</taxon>
        <taxon>Bacilli</taxon>
        <taxon>Lactobacillales</taxon>
        <taxon>Lactobacillaceae</taxon>
        <taxon>Lactobacillus</taxon>
    </lineage>
</organism>
<sequence length="50" mass="5403">MLFWGSASAPYHVGIYVGNGQYVHAATPSQGVRKQALSGYFYPSAAKRVL</sequence>
<feature type="domain" description="NlpC/P60" evidence="5">
    <location>
        <begin position="1"/>
        <end position="42"/>
    </location>
</feature>
<dbReference type="InterPro" id="IPR000064">
    <property type="entry name" value="NLP_P60_dom"/>
</dbReference>
<evidence type="ECO:0000256" key="1">
    <source>
        <dbReference type="ARBA" id="ARBA00007074"/>
    </source>
</evidence>
<dbReference type="SUPFAM" id="SSF54001">
    <property type="entry name" value="Cysteine proteinases"/>
    <property type="match status" value="1"/>
</dbReference>